<dbReference type="InterPro" id="IPR047506">
    <property type="entry name" value="UBR7-like_UBR-box"/>
</dbReference>
<accession>A0A8I3WSH4</accession>
<dbReference type="SMART" id="SM00396">
    <property type="entry name" value="ZnF_UBR1"/>
    <property type="match status" value="1"/>
</dbReference>
<dbReference type="EC" id="2.3.2.27" evidence="3"/>
<gene>
    <name evidence="18" type="primary">UBR7</name>
</gene>
<evidence type="ECO:0000256" key="16">
    <source>
        <dbReference type="PROSITE-ProRule" id="PRU00508"/>
    </source>
</evidence>
<evidence type="ECO:0000256" key="1">
    <source>
        <dbReference type="ARBA" id="ARBA00000900"/>
    </source>
</evidence>
<dbReference type="Gene3D" id="3.30.40.10">
    <property type="entry name" value="Zinc/RING finger domain, C3HC4 (zinc finger)"/>
    <property type="match status" value="1"/>
</dbReference>
<evidence type="ECO:0000256" key="5">
    <source>
        <dbReference type="ARBA" id="ARBA00022553"/>
    </source>
</evidence>
<comment type="catalytic activity">
    <reaction evidence="1">
        <text>S-ubiquitinyl-[E2 ubiquitin-conjugating enzyme]-L-cysteine + [acceptor protein]-L-lysine = [E2 ubiquitin-conjugating enzyme]-L-cysteine + N(6)-ubiquitinyl-[acceptor protein]-L-lysine.</text>
        <dbReference type="EC" id="2.3.2.27"/>
    </reaction>
</comment>
<evidence type="ECO:0000256" key="9">
    <source>
        <dbReference type="ARBA" id="ARBA00022786"/>
    </source>
</evidence>
<evidence type="ECO:0000313" key="19">
    <source>
        <dbReference type="Proteomes" id="UP000008225"/>
    </source>
</evidence>
<evidence type="ECO:0000256" key="12">
    <source>
        <dbReference type="ARBA" id="ARBA00055627"/>
    </source>
</evidence>
<evidence type="ECO:0000256" key="4">
    <source>
        <dbReference type="ARBA" id="ARBA00022499"/>
    </source>
</evidence>
<evidence type="ECO:0000256" key="10">
    <source>
        <dbReference type="ARBA" id="ARBA00022833"/>
    </source>
</evidence>
<dbReference type="Pfam" id="PF02207">
    <property type="entry name" value="zf-UBR"/>
    <property type="match status" value="1"/>
</dbReference>
<feature type="zinc finger region" description="UBR-type" evidence="16">
    <location>
        <begin position="81"/>
        <end position="158"/>
    </location>
</feature>
<dbReference type="GO" id="GO:0005737">
    <property type="term" value="C:cytoplasm"/>
    <property type="evidence" value="ECO:0007669"/>
    <property type="project" value="TreeGrafter"/>
</dbReference>
<reference evidence="18" key="2">
    <citation type="submission" date="2025-08" db="UniProtKB">
        <authorList>
            <consortium name="Ensembl"/>
        </authorList>
    </citation>
    <scope>IDENTIFICATION</scope>
</reference>
<keyword evidence="5" id="KW-0597">Phosphoprotein</keyword>
<dbReference type="InterPro" id="IPR003126">
    <property type="entry name" value="Znf_UBR"/>
</dbReference>
<reference evidence="18" key="3">
    <citation type="submission" date="2025-09" db="UniProtKB">
        <authorList>
            <consortium name="Ensembl"/>
        </authorList>
    </citation>
    <scope>IDENTIFICATION</scope>
</reference>
<keyword evidence="6" id="KW-0808">Transferase</keyword>
<comment type="function">
    <text evidence="12">E3 ubiquitin-protein ligase which is a component of the N-end rule pathway. Recognizes and binds to proteins bearing specific N-terminal residues that are destabilizing according to the N-end rule, leading to their ubiquitination and subsequent degradation.</text>
</comment>
<dbReference type="PANTHER" id="PTHR13513">
    <property type="entry name" value="E3 UBIQUITIN-PROTEIN LIGASE UBR7"/>
    <property type="match status" value="1"/>
</dbReference>
<dbReference type="CDD" id="cd15542">
    <property type="entry name" value="PHD_UBR7"/>
    <property type="match status" value="1"/>
</dbReference>
<feature type="domain" description="UBR-type" evidence="17">
    <location>
        <begin position="81"/>
        <end position="158"/>
    </location>
</feature>
<dbReference type="InterPro" id="IPR011011">
    <property type="entry name" value="Znf_FYVE_PHD"/>
</dbReference>
<dbReference type="Ensembl" id="ENSCJAT00000141056.1">
    <property type="protein sequence ID" value="ENSCJAP00000093650.1"/>
    <property type="gene ID" value="ENSCJAG00000018283.5"/>
</dbReference>
<evidence type="ECO:0000256" key="15">
    <source>
        <dbReference type="ARBA" id="ARBA00083573"/>
    </source>
</evidence>
<dbReference type="PANTHER" id="PTHR13513:SF9">
    <property type="entry name" value="E3 UBIQUITIN-PROTEIN LIGASE UBR7-RELATED"/>
    <property type="match status" value="1"/>
</dbReference>
<dbReference type="GeneTree" id="ENSGT00390000017610"/>
<dbReference type="UniPathway" id="UPA00143"/>
<evidence type="ECO:0000259" key="17">
    <source>
        <dbReference type="PROSITE" id="PS51157"/>
    </source>
</evidence>
<dbReference type="GO" id="GO:0043161">
    <property type="term" value="P:proteasome-mediated ubiquitin-dependent protein catabolic process"/>
    <property type="evidence" value="ECO:0007669"/>
    <property type="project" value="UniProtKB-ARBA"/>
</dbReference>
<keyword evidence="8" id="KW-0863">Zinc-finger</keyword>
<keyword evidence="10" id="KW-0862">Zinc</keyword>
<comment type="pathway">
    <text evidence="2">Protein modification; protein ubiquitination.</text>
</comment>
<dbReference type="GO" id="GO:0016567">
    <property type="term" value="P:protein ubiquitination"/>
    <property type="evidence" value="ECO:0007669"/>
    <property type="project" value="UniProtKB-UniPathway"/>
</dbReference>
<name>A0A8I3WSH4_CALJA</name>
<evidence type="ECO:0000256" key="3">
    <source>
        <dbReference type="ARBA" id="ARBA00012483"/>
    </source>
</evidence>
<dbReference type="OMA" id="GAMVYNH"/>
<dbReference type="GO" id="GO:0008270">
    <property type="term" value="F:zinc ion binding"/>
    <property type="evidence" value="ECO:0007669"/>
    <property type="project" value="UniProtKB-KW"/>
</dbReference>
<evidence type="ECO:0000256" key="2">
    <source>
        <dbReference type="ARBA" id="ARBA00004906"/>
    </source>
</evidence>
<keyword evidence="7" id="KW-0479">Metal-binding</keyword>
<sequence>MAGAEGAAGRQSELEPVVSLVDVLEEDEELENEACAVLGGSDSEKCSYSQQVPMSICSPLPPLEIDRKQNSKRLWQGRGERRKGSVWHLEDVGSVKRQALYACSTCTPEGEEPAGICLACSYECHGSHKLFELYTKRNFRCDCGNSKFKNLECKLFPDKAKVNSGNKYNDNFFGLYCICKRPYPDPEDEIPDEMIQCVVCEDWFHGRHLGAIPPESGDFQEMVCQACMKRCSFLWAYAAQLAVTKLSTDDDGLVRNIGGIGDQEVIKPENGEHQDSTLKEVAPEQEKDVQEVKAENSEPCASSSSESDLQTVFKNESLNAESKSGCKLQELKAKQFIKKDTATYWPLNWRSKLCTCQDCMKMYGDLDILFLTDEYDTVLAYENKGKIEQAADRRDPLMDTLSSMNRVQQVELICEYNDLKTELKDYLKRFADEGTVVKREDIQQFFEEFQSKKRRRVDGMQYYCS</sequence>
<dbReference type="PROSITE" id="PS51157">
    <property type="entry name" value="ZF_UBR"/>
    <property type="match status" value="1"/>
</dbReference>
<evidence type="ECO:0000256" key="8">
    <source>
        <dbReference type="ARBA" id="ARBA00022771"/>
    </source>
</evidence>
<keyword evidence="11" id="KW-0832">Ubl conjugation</keyword>
<dbReference type="AlphaFoldDB" id="A0A8I3WSH4"/>
<dbReference type="InterPro" id="IPR040204">
    <property type="entry name" value="UBR7"/>
</dbReference>
<organism evidence="18 19">
    <name type="scientific">Callithrix jacchus</name>
    <name type="common">White-tufted-ear marmoset</name>
    <name type="synonym">Simia Jacchus</name>
    <dbReference type="NCBI Taxonomy" id="9483"/>
    <lineage>
        <taxon>Eukaryota</taxon>
        <taxon>Metazoa</taxon>
        <taxon>Chordata</taxon>
        <taxon>Craniata</taxon>
        <taxon>Vertebrata</taxon>
        <taxon>Euteleostomi</taxon>
        <taxon>Mammalia</taxon>
        <taxon>Eutheria</taxon>
        <taxon>Euarchontoglires</taxon>
        <taxon>Primates</taxon>
        <taxon>Haplorrhini</taxon>
        <taxon>Platyrrhini</taxon>
        <taxon>Cebidae</taxon>
        <taxon>Callitrichinae</taxon>
        <taxon>Callithrix</taxon>
        <taxon>Callithrix</taxon>
    </lineage>
</organism>
<evidence type="ECO:0000256" key="6">
    <source>
        <dbReference type="ARBA" id="ARBA00022679"/>
    </source>
</evidence>
<keyword evidence="9" id="KW-0833">Ubl conjugation pathway</keyword>
<evidence type="ECO:0000256" key="13">
    <source>
        <dbReference type="ARBA" id="ARBA00071060"/>
    </source>
</evidence>
<dbReference type="InterPro" id="IPR013083">
    <property type="entry name" value="Znf_RING/FYVE/PHD"/>
</dbReference>
<evidence type="ECO:0000256" key="14">
    <source>
        <dbReference type="ARBA" id="ARBA00078314"/>
    </source>
</evidence>
<reference evidence="18 19" key="1">
    <citation type="submission" date="2009-03" db="EMBL/GenBank/DDBJ databases">
        <authorList>
            <person name="Warren W."/>
            <person name="Ye L."/>
            <person name="Minx P."/>
            <person name="Worley K."/>
            <person name="Gibbs R."/>
            <person name="Wilson R.K."/>
        </authorList>
    </citation>
    <scope>NUCLEOTIDE SEQUENCE [LARGE SCALE GENOMIC DNA]</scope>
</reference>
<dbReference type="GO" id="GO:0061630">
    <property type="term" value="F:ubiquitin protein ligase activity"/>
    <property type="evidence" value="ECO:0007669"/>
    <property type="project" value="UniProtKB-EC"/>
</dbReference>
<evidence type="ECO:0000256" key="7">
    <source>
        <dbReference type="ARBA" id="ARBA00022723"/>
    </source>
</evidence>
<evidence type="ECO:0000313" key="18">
    <source>
        <dbReference type="Ensembl" id="ENSCJAP00000093650.1"/>
    </source>
</evidence>
<keyword evidence="19" id="KW-1185">Reference proteome</keyword>
<dbReference type="CDD" id="cd19677">
    <property type="entry name" value="UBR-box_UBR7"/>
    <property type="match status" value="1"/>
</dbReference>
<evidence type="ECO:0000256" key="11">
    <source>
        <dbReference type="ARBA" id="ARBA00022843"/>
    </source>
</evidence>
<proteinExistence type="predicted"/>
<protein>
    <recommendedName>
        <fullName evidence="13">Putative E3 ubiquitin-protein ligase UBR7</fullName>
        <ecNumber evidence="3">2.3.2.27</ecNumber>
    </recommendedName>
    <alternativeName>
        <fullName evidence="14">N-recognin-7</fullName>
    </alternativeName>
    <alternativeName>
        <fullName evidence="15">RING-type E3 ubiquitin transferase UBR7</fullName>
    </alternativeName>
</protein>
<dbReference type="Proteomes" id="UP000008225">
    <property type="component" value="Chromosome 10"/>
</dbReference>
<dbReference type="FunFam" id="3.30.40.10:FF:000183">
    <property type="entry name" value="putative E3 ubiquitin-protein ligase UBR7"/>
    <property type="match status" value="1"/>
</dbReference>
<keyword evidence="4" id="KW-1017">Isopeptide bond</keyword>
<dbReference type="SUPFAM" id="SSF57903">
    <property type="entry name" value="FYVE/PHD zinc finger"/>
    <property type="match status" value="1"/>
</dbReference>